<feature type="compositionally biased region" description="Pro residues" evidence="2">
    <location>
        <begin position="721"/>
        <end position="732"/>
    </location>
</feature>
<feature type="compositionally biased region" description="Pro residues" evidence="2">
    <location>
        <begin position="413"/>
        <end position="443"/>
    </location>
</feature>
<feature type="signal peptide" evidence="3">
    <location>
        <begin position="1"/>
        <end position="20"/>
    </location>
</feature>
<dbReference type="Proteomes" id="UP001190700">
    <property type="component" value="Unassembled WGS sequence"/>
</dbReference>
<accession>A0AAE0GCG4</accession>
<keyword evidence="5" id="KW-1185">Reference proteome</keyword>
<organism evidence="4 5">
    <name type="scientific">Cymbomonas tetramitiformis</name>
    <dbReference type="NCBI Taxonomy" id="36881"/>
    <lineage>
        <taxon>Eukaryota</taxon>
        <taxon>Viridiplantae</taxon>
        <taxon>Chlorophyta</taxon>
        <taxon>Pyramimonadophyceae</taxon>
        <taxon>Pyramimonadales</taxon>
        <taxon>Pyramimonadaceae</taxon>
        <taxon>Cymbomonas</taxon>
    </lineage>
</organism>
<dbReference type="GO" id="GO:0005930">
    <property type="term" value="C:axoneme"/>
    <property type="evidence" value="ECO:0007669"/>
    <property type="project" value="UniProtKB-SubCell"/>
</dbReference>
<dbReference type="AlphaFoldDB" id="A0AAE0GCG4"/>
<evidence type="ECO:0000256" key="3">
    <source>
        <dbReference type="SAM" id="SignalP"/>
    </source>
</evidence>
<protein>
    <submittedName>
        <fullName evidence="4">Uncharacterized protein</fullName>
    </submittedName>
</protein>
<dbReference type="InterPro" id="IPR032675">
    <property type="entry name" value="LRR_dom_sf"/>
</dbReference>
<evidence type="ECO:0000313" key="5">
    <source>
        <dbReference type="Proteomes" id="UP001190700"/>
    </source>
</evidence>
<gene>
    <name evidence="4" type="ORF">CYMTET_16327</name>
</gene>
<feature type="region of interest" description="Disordered" evidence="2">
    <location>
        <begin position="395"/>
        <end position="443"/>
    </location>
</feature>
<dbReference type="SUPFAM" id="SSF52058">
    <property type="entry name" value="L domain-like"/>
    <property type="match status" value="1"/>
</dbReference>
<sequence>MHRKAELYFHICLRFVIISGAELWKRRDSEWQQVCSERSLYGSTCSSDVELSGQARQAPTTGCALPYQFAEYLVDAQALERLTIYVDGTMASGHEAATYVVQYAHLHEGRLPVENTSFTRLEVDASPGTAPRTPLVTFSSILCAKVFRRFRRSAPEPSAALSARGFQVVARSAYSDATQTSTYFTVQQRSCSGVLRVQVRIEAAWSCCSGGLQGTPLLLCPSGGRVRYLDQLSRGEVAACTCDHGPQPCHRPLDAPQPLQRLRLNEDAQATAPTGSPTTKPMYTLEQEPAYQQCLAAPGSCNTLELRFRSITGTLPSELGDMTAMSLLHLDSNSLTGSLPTELGMLSAMGAMHISLNSFTGSLPTELGQLTQMTTLFVDHNPLLCGHIPEGVTPRTLRGTQLGQPCPGEDPWTDPPTTLPPPASPPPPRLPFGPPRPPWSPLRPAPPPPVLHLGSDSPLVAPYLGTPEATCVQPIGFDDSVYGIEHVGLQATPAGAAAPSLSWAFGKEVCRHARGCKVDICGFEPGVYNLSGVIAWRDFTGPDPNSTLHSVIIIEAPSPLPLSLAQMTPPAPPAYPTPSPVAARTPFTAVPPSVPHPPAKLTQVSSRVTFASLESGALQDQAFDSGFQAGFQAQMTAAATTSGSLSVVNIVDIIAGSAIVESIASFPADTSGAAAAAEAAQVFAQTLRDSPAEIFTDPMFQSYGPITSSQVTVSVSWSASSPPPSLRIPVPEPNGDDVDEGDDLEDRGDSNVNRAAVAAAFSGSALFVAVSAGTYVCTRHKKCWRRCPCHKRYKESGDQLHLDVLMASNPTFTNASDHNRAPREIVWEEISVQSIAMKVPSSPMSLRQQASPQNFESTFLKLDDDIHAQSDGMGGVRIEREHHNIGDGNIVEDGEQEQEVVMMMEEENEVEQGSITVPVSLYSVAYASDSEYRKGSDSQPEFRQSQ</sequence>
<name>A0AAE0GCG4_9CHLO</name>
<dbReference type="EMBL" id="LGRX02007165">
    <property type="protein sequence ID" value="KAK3275544.1"/>
    <property type="molecule type" value="Genomic_DNA"/>
</dbReference>
<evidence type="ECO:0000256" key="2">
    <source>
        <dbReference type="SAM" id="MobiDB-lite"/>
    </source>
</evidence>
<feature type="compositionally biased region" description="Acidic residues" evidence="2">
    <location>
        <begin position="734"/>
        <end position="746"/>
    </location>
</feature>
<comment type="caution">
    <text evidence="4">The sequence shown here is derived from an EMBL/GenBank/DDBJ whole genome shotgun (WGS) entry which is preliminary data.</text>
</comment>
<dbReference type="Gene3D" id="3.80.10.10">
    <property type="entry name" value="Ribonuclease Inhibitor"/>
    <property type="match status" value="1"/>
</dbReference>
<keyword evidence="3" id="KW-0732">Signal</keyword>
<dbReference type="InterPro" id="IPR053213">
    <property type="entry name" value="RLP29"/>
</dbReference>
<evidence type="ECO:0000313" key="4">
    <source>
        <dbReference type="EMBL" id="KAK3275544.1"/>
    </source>
</evidence>
<evidence type="ECO:0000256" key="1">
    <source>
        <dbReference type="ARBA" id="ARBA00004430"/>
    </source>
</evidence>
<comment type="subcellular location">
    <subcellularLocation>
        <location evidence="1">Cytoplasm</location>
        <location evidence="1">Cytoskeleton</location>
        <location evidence="1">Cilium axoneme</location>
    </subcellularLocation>
</comment>
<dbReference type="PANTHER" id="PTHR48009">
    <property type="entry name" value="LEUCINE-RICH REPEAT (LRR) FAMILY PROTEIN"/>
    <property type="match status" value="1"/>
</dbReference>
<feature type="region of interest" description="Disordered" evidence="2">
    <location>
        <begin position="721"/>
        <end position="748"/>
    </location>
</feature>
<dbReference type="PANTHER" id="PTHR48009:SF4">
    <property type="entry name" value="LEUCINE-RICH REPEAT (LRR) FAMILY PROTEIN"/>
    <property type="match status" value="1"/>
</dbReference>
<proteinExistence type="predicted"/>
<feature type="chain" id="PRO_5042039786" evidence="3">
    <location>
        <begin position="21"/>
        <end position="946"/>
    </location>
</feature>
<reference evidence="4 5" key="1">
    <citation type="journal article" date="2015" name="Genome Biol. Evol.">
        <title>Comparative Genomics of a Bacterivorous Green Alga Reveals Evolutionary Causalities and Consequences of Phago-Mixotrophic Mode of Nutrition.</title>
        <authorList>
            <person name="Burns J.A."/>
            <person name="Paasch A."/>
            <person name="Narechania A."/>
            <person name="Kim E."/>
        </authorList>
    </citation>
    <scope>NUCLEOTIDE SEQUENCE [LARGE SCALE GENOMIC DNA]</scope>
    <source>
        <strain evidence="4 5">PLY_AMNH</strain>
    </source>
</reference>